<protein>
    <recommendedName>
        <fullName evidence="9">Sushi domain-containing protein</fullName>
    </recommendedName>
</protein>
<dbReference type="AlphaFoldDB" id="A0A3P8U927"/>
<feature type="domain" description="Sushi" evidence="9">
    <location>
        <begin position="260"/>
        <end position="319"/>
    </location>
</feature>
<feature type="transmembrane region" description="Helical" evidence="7">
    <location>
        <begin position="447"/>
        <end position="467"/>
    </location>
</feature>
<keyword evidence="5" id="KW-0325">Glycoprotein</keyword>
<evidence type="ECO:0000256" key="2">
    <source>
        <dbReference type="ARBA" id="ARBA00022729"/>
    </source>
</evidence>
<keyword evidence="7" id="KW-0812">Transmembrane</keyword>
<dbReference type="FunFam" id="2.10.70.10:FF:000014">
    <property type="entry name" value="Membrane cofactor protein"/>
    <property type="match status" value="4"/>
</dbReference>
<evidence type="ECO:0000256" key="6">
    <source>
        <dbReference type="PROSITE-ProRule" id="PRU00302"/>
    </source>
</evidence>
<keyword evidence="3" id="KW-0677">Repeat</keyword>
<name>A0A3P8U927_AMPPE</name>
<feature type="disulfide bond" evidence="6">
    <location>
        <begin position="350"/>
        <end position="377"/>
    </location>
</feature>
<evidence type="ECO:0000256" key="8">
    <source>
        <dbReference type="SAM" id="SignalP"/>
    </source>
</evidence>
<keyword evidence="4 6" id="KW-1015">Disulfide bond</keyword>
<keyword evidence="7" id="KW-1133">Transmembrane helix</keyword>
<feature type="disulfide bond" evidence="6">
    <location>
        <begin position="230"/>
        <end position="257"/>
    </location>
</feature>
<dbReference type="InterPro" id="IPR000436">
    <property type="entry name" value="Sushi_SCR_CCP_dom"/>
</dbReference>
<accession>A0A3P8U927</accession>
<evidence type="ECO:0000256" key="7">
    <source>
        <dbReference type="SAM" id="Phobius"/>
    </source>
</evidence>
<keyword evidence="11" id="KW-1185">Reference proteome</keyword>
<organism evidence="10 11">
    <name type="scientific">Amphiprion percula</name>
    <name type="common">Orange clownfish</name>
    <name type="synonym">Lutjanus percula</name>
    <dbReference type="NCBI Taxonomy" id="161767"/>
    <lineage>
        <taxon>Eukaryota</taxon>
        <taxon>Metazoa</taxon>
        <taxon>Chordata</taxon>
        <taxon>Craniata</taxon>
        <taxon>Vertebrata</taxon>
        <taxon>Euteleostomi</taxon>
        <taxon>Actinopterygii</taxon>
        <taxon>Neopterygii</taxon>
        <taxon>Teleostei</taxon>
        <taxon>Neoteleostei</taxon>
        <taxon>Acanthomorphata</taxon>
        <taxon>Ovalentaria</taxon>
        <taxon>Pomacentridae</taxon>
        <taxon>Amphiprion</taxon>
    </lineage>
</organism>
<sequence length="491" mass="53303">MVVSTLLLLSLGLLTAQAQECSRPVGRPNMGLSDKDILLQTFPDGHRASFRCDVGYTPAGGSAVITCTAGSWSPVRLICERKNCGSVGPLLNGQVDYPNGPLFGEKAVITCNEGYILVGQREINCGDQGWMERLPECEVLKCDPPADITDGKFSPNKEFYEYSEVVQYSCVNDYTLNGSKSLSCSTDGKFTPDPPTCTRVECTDPKIENGTWKEGARPPYRYKSAVTLQCNSGYIMKGASIQTCDINSLWSPGLPQCTPVKCTDPNIKNGDRKEGSQPPYRYSSTVTLECHSGYIMKGASTQKCDIYGLWSPGLPECKLVECTDPKIENGDLMEGSQPLYRHLSKVTLQCRSGYIMEGASTQTCDINGLWSPGLPECKSVECKEPTINNGVLKKTSQAPYKYSSTVTFECDAGYSIKGSPTQTCGSDGQWSPGLPECASRAGDVGKYVGITFAVLVVIAGVFLCCIYKKKRSRKTDKEAPKPGEDVALSVR</sequence>
<feature type="disulfide bond" evidence="6">
    <location>
        <begin position="290"/>
        <end position="317"/>
    </location>
</feature>
<dbReference type="Ensembl" id="ENSAPET00000034760.1">
    <property type="protein sequence ID" value="ENSAPEP00000033874.1"/>
    <property type="gene ID" value="ENSAPEG00000024075.1"/>
</dbReference>
<reference evidence="10" key="2">
    <citation type="submission" date="2025-08" db="UniProtKB">
        <authorList>
            <consortium name="Ensembl"/>
        </authorList>
    </citation>
    <scope>IDENTIFICATION</scope>
</reference>
<dbReference type="PANTHER" id="PTHR46393">
    <property type="entry name" value="SUSHI DOMAIN-CONTAINING PROTEIN"/>
    <property type="match status" value="1"/>
</dbReference>
<feature type="domain" description="Sushi" evidence="9">
    <location>
        <begin position="140"/>
        <end position="199"/>
    </location>
</feature>
<dbReference type="CDD" id="cd00033">
    <property type="entry name" value="CCP"/>
    <property type="match status" value="7"/>
</dbReference>
<dbReference type="Gene3D" id="2.10.70.10">
    <property type="entry name" value="Complement Module, domain 1"/>
    <property type="match status" value="7"/>
</dbReference>
<feature type="signal peptide" evidence="8">
    <location>
        <begin position="1"/>
        <end position="18"/>
    </location>
</feature>
<dbReference type="SMART" id="SM00032">
    <property type="entry name" value="CCP"/>
    <property type="match status" value="7"/>
</dbReference>
<feature type="domain" description="Sushi" evidence="9">
    <location>
        <begin position="82"/>
        <end position="139"/>
    </location>
</feature>
<comment type="caution">
    <text evidence="6">Lacks conserved residue(s) required for the propagation of feature annotation.</text>
</comment>
<feature type="disulfide bond" evidence="6">
    <location>
        <begin position="410"/>
        <end position="437"/>
    </location>
</feature>
<evidence type="ECO:0000256" key="4">
    <source>
        <dbReference type="ARBA" id="ARBA00023157"/>
    </source>
</evidence>
<dbReference type="PROSITE" id="PS50923">
    <property type="entry name" value="SUSHI"/>
    <property type="match status" value="7"/>
</dbReference>
<feature type="domain" description="Sushi" evidence="9">
    <location>
        <begin position="320"/>
        <end position="379"/>
    </location>
</feature>
<keyword evidence="7" id="KW-0472">Membrane</keyword>
<dbReference type="GeneTree" id="ENSGT00940000163310"/>
<dbReference type="STRING" id="161767.ENSAPEP00000033874"/>
<evidence type="ECO:0000256" key="3">
    <source>
        <dbReference type="ARBA" id="ARBA00022737"/>
    </source>
</evidence>
<feature type="disulfide bond" evidence="6">
    <location>
        <begin position="170"/>
        <end position="197"/>
    </location>
</feature>
<feature type="chain" id="PRO_5018101176" description="Sushi domain-containing protein" evidence="8">
    <location>
        <begin position="19"/>
        <end position="491"/>
    </location>
</feature>
<evidence type="ECO:0000259" key="9">
    <source>
        <dbReference type="PROSITE" id="PS50923"/>
    </source>
</evidence>
<reference evidence="10" key="3">
    <citation type="submission" date="2025-09" db="UniProtKB">
        <authorList>
            <consortium name="Ensembl"/>
        </authorList>
    </citation>
    <scope>IDENTIFICATION</scope>
</reference>
<dbReference type="InterPro" id="IPR035976">
    <property type="entry name" value="Sushi/SCR/CCP_sf"/>
</dbReference>
<evidence type="ECO:0000313" key="11">
    <source>
        <dbReference type="Proteomes" id="UP000265080"/>
    </source>
</evidence>
<feature type="domain" description="Sushi" evidence="9">
    <location>
        <begin position="200"/>
        <end position="259"/>
    </location>
</feature>
<proteinExistence type="predicted"/>
<dbReference type="Pfam" id="PF00084">
    <property type="entry name" value="Sushi"/>
    <property type="match status" value="7"/>
</dbReference>
<feature type="domain" description="Sushi" evidence="9">
    <location>
        <begin position="19"/>
        <end position="81"/>
    </location>
</feature>
<dbReference type="PANTHER" id="PTHR46393:SF7">
    <property type="entry name" value="COMPLEMENT C2"/>
    <property type="match status" value="1"/>
</dbReference>
<keyword evidence="2 8" id="KW-0732">Signal</keyword>
<evidence type="ECO:0000256" key="1">
    <source>
        <dbReference type="ARBA" id="ARBA00022659"/>
    </source>
</evidence>
<feature type="domain" description="Sushi" evidence="9">
    <location>
        <begin position="380"/>
        <end position="439"/>
    </location>
</feature>
<evidence type="ECO:0000313" key="10">
    <source>
        <dbReference type="Ensembl" id="ENSAPEP00000033874.1"/>
    </source>
</evidence>
<dbReference type="SUPFAM" id="SSF57535">
    <property type="entry name" value="Complement control module/SCR domain"/>
    <property type="match status" value="7"/>
</dbReference>
<reference evidence="10 11" key="1">
    <citation type="submission" date="2018-03" db="EMBL/GenBank/DDBJ databases">
        <title>Finding Nemo's genes: A chromosome-scale reference assembly of the genome of the orange clownfish Amphiprion percula.</title>
        <authorList>
            <person name="Lehmann R."/>
        </authorList>
    </citation>
    <scope>NUCLEOTIDE SEQUENCE</scope>
</reference>
<keyword evidence="1 6" id="KW-0768">Sushi</keyword>
<dbReference type="Proteomes" id="UP000265080">
    <property type="component" value="Chromosome 8"/>
</dbReference>
<feature type="disulfide bond" evidence="6">
    <location>
        <begin position="52"/>
        <end position="79"/>
    </location>
</feature>
<evidence type="ECO:0000256" key="5">
    <source>
        <dbReference type="ARBA" id="ARBA00023180"/>
    </source>
</evidence>